<feature type="region of interest" description="Disordered" evidence="1">
    <location>
        <begin position="28"/>
        <end position="49"/>
    </location>
</feature>
<accession>A0A8C6TK76</accession>
<organism evidence="2 3">
    <name type="scientific">Neogobius melanostomus</name>
    <name type="common">round goby</name>
    <dbReference type="NCBI Taxonomy" id="47308"/>
    <lineage>
        <taxon>Eukaryota</taxon>
        <taxon>Metazoa</taxon>
        <taxon>Chordata</taxon>
        <taxon>Craniata</taxon>
        <taxon>Vertebrata</taxon>
        <taxon>Euteleostomi</taxon>
        <taxon>Actinopterygii</taxon>
        <taxon>Neopterygii</taxon>
        <taxon>Teleostei</taxon>
        <taxon>Neoteleostei</taxon>
        <taxon>Acanthomorphata</taxon>
        <taxon>Gobiaria</taxon>
        <taxon>Gobiiformes</taxon>
        <taxon>Gobioidei</taxon>
        <taxon>Gobiidae</taxon>
        <taxon>Benthophilinae</taxon>
        <taxon>Neogobiini</taxon>
        <taxon>Neogobius</taxon>
    </lineage>
</organism>
<sequence length="76" mass="9122">MLSQWEMSDITLTQMLFSPFKSIKEKKTTLHRREPEACPRSHGNVREANTEALRESLDNEKGKRSRQHFIFYFFFI</sequence>
<dbReference type="Ensembl" id="ENSNMLT00000026106.1">
    <property type="protein sequence ID" value="ENSNMLP00000023328.1"/>
    <property type="gene ID" value="ENSNMLG00000015028.1"/>
</dbReference>
<evidence type="ECO:0000313" key="3">
    <source>
        <dbReference type="Proteomes" id="UP000694523"/>
    </source>
</evidence>
<evidence type="ECO:0000313" key="2">
    <source>
        <dbReference type="Ensembl" id="ENSNMLP00000023328.1"/>
    </source>
</evidence>
<proteinExistence type="predicted"/>
<evidence type="ECO:0000256" key="1">
    <source>
        <dbReference type="SAM" id="MobiDB-lite"/>
    </source>
</evidence>
<reference evidence="2" key="2">
    <citation type="submission" date="2025-09" db="UniProtKB">
        <authorList>
            <consortium name="Ensembl"/>
        </authorList>
    </citation>
    <scope>IDENTIFICATION</scope>
</reference>
<reference evidence="2" key="1">
    <citation type="submission" date="2025-08" db="UniProtKB">
        <authorList>
            <consortium name="Ensembl"/>
        </authorList>
    </citation>
    <scope>IDENTIFICATION</scope>
</reference>
<dbReference type="Proteomes" id="UP000694523">
    <property type="component" value="Unplaced"/>
</dbReference>
<name>A0A8C6TK76_9GOBI</name>
<dbReference type="AlphaFoldDB" id="A0A8C6TK76"/>
<protein>
    <submittedName>
        <fullName evidence="2">Uncharacterized protein</fullName>
    </submittedName>
</protein>
<keyword evidence="3" id="KW-1185">Reference proteome</keyword>